<dbReference type="InterPro" id="IPR016954">
    <property type="entry name" value="Uncharacterised_Vng0742h"/>
</dbReference>
<name>A0A1I4F0T2_9EURY</name>
<dbReference type="AlphaFoldDB" id="A0A1I4F0T2"/>
<proteinExistence type="predicted"/>
<dbReference type="PIRSF" id="PIRSF030471">
    <property type="entry name" value="STR_Vng0742h_prd"/>
    <property type="match status" value="1"/>
</dbReference>
<dbReference type="Pfam" id="PF10069">
    <property type="entry name" value="DICT"/>
    <property type="match status" value="1"/>
</dbReference>
<dbReference type="InterPro" id="IPR019278">
    <property type="entry name" value="DICT_dom"/>
</dbReference>
<dbReference type="Proteomes" id="UP000199607">
    <property type="component" value="Unassembled WGS sequence"/>
</dbReference>
<evidence type="ECO:0000259" key="1">
    <source>
        <dbReference type="Pfam" id="PF10069"/>
    </source>
</evidence>
<keyword evidence="3" id="KW-1185">Reference proteome</keyword>
<evidence type="ECO:0000313" key="2">
    <source>
        <dbReference type="EMBL" id="SFL11578.1"/>
    </source>
</evidence>
<organism evidence="2 3">
    <name type="scientific">Halogranum rubrum</name>
    <dbReference type="NCBI Taxonomy" id="553466"/>
    <lineage>
        <taxon>Archaea</taxon>
        <taxon>Methanobacteriati</taxon>
        <taxon>Methanobacteriota</taxon>
        <taxon>Stenosarchaea group</taxon>
        <taxon>Halobacteria</taxon>
        <taxon>Halobacteriales</taxon>
        <taxon>Haloferacaceae</taxon>
    </lineage>
</organism>
<sequence>MSLKALIHEMEDRRKTITVFAHEPQFGVGSYFGARHVSVEYERLPTADTDEFVTVSAGDDFLGSVALSSLRALDEPRIHEPGSDELVSADLRYLFSLLDDTLFSSFDRRQMVATSREIEDRAIRAGRGTLYAGFQRLSALRDQLETYHDIDRTPGLDIHVYGQPDWEPPTSSGIVVHRLLDDEVRDCWFVVFDGGGDDLSKCALVAEERSPGQFYGFWTYDPALVDRIVEHVENAFTHTPDAQVDHHPDNGNETP</sequence>
<feature type="domain" description="DICT" evidence="1">
    <location>
        <begin position="106"/>
        <end position="208"/>
    </location>
</feature>
<dbReference type="STRING" id="553466.SAMN04487950_2548"/>
<gene>
    <name evidence="2" type="ORF">SAMN04487950_2548</name>
</gene>
<dbReference type="RefSeq" id="WP_177197622.1">
    <property type="nucleotide sequence ID" value="NZ_FOTC01000002.1"/>
</dbReference>
<accession>A0A1I4F0T2</accession>
<protein>
    <submittedName>
        <fullName evidence="2">DICT domain-containing protein</fullName>
    </submittedName>
</protein>
<dbReference type="EMBL" id="FOTC01000002">
    <property type="protein sequence ID" value="SFL11578.1"/>
    <property type="molecule type" value="Genomic_DNA"/>
</dbReference>
<reference evidence="3" key="1">
    <citation type="submission" date="2016-10" db="EMBL/GenBank/DDBJ databases">
        <authorList>
            <person name="Varghese N."/>
            <person name="Submissions S."/>
        </authorList>
    </citation>
    <scope>NUCLEOTIDE SEQUENCE [LARGE SCALE GENOMIC DNA]</scope>
    <source>
        <strain evidence="3">CGMCC 1.7738</strain>
    </source>
</reference>
<evidence type="ECO:0000313" key="3">
    <source>
        <dbReference type="Proteomes" id="UP000199607"/>
    </source>
</evidence>